<evidence type="ECO:0000313" key="3">
    <source>
        <dbReference type="EMBL" id="OSQ51587.1"/>
    </source>
</evidence>
<dbReference type="SUPFAM" id="SSF53474">
    <property type="entry name" value="alpha/beta-Hydrolases"/>
    <property type="match status" value="1"/>
</dbReference>
<dbReference type="RefSeq" id="WP_085635938.1">
    <property type="nucleotide sequence ID" value="NZ_JFKC01000004.1"/>
</dbReference>
<dbReference type="GO" id="GO:0016787">
    <property type="term" value="F:hydrolase activity"/>
    <property type="evidence" value="ECO:0007669"/>
    <property type="project" value="UniProtKB-KW"/>
</dbReference>
<dbReference type="STRING" id="1123756.MGEO_06570"/>
<gene>
    <name evidence="3" type="ORF">MGEO_06570</name>
</gene>
<comment type="caution">
    <text evidence="3">The sequence shown here is derived from an EMBL/GenBank/DDBJ whole genome shotgun (WGS) entry which is preliminary data.</text>
</comment>
<evidence type="ECO:0000256" key="1">
    <source>
        <dbReference type="ARBA" id="ARBA00022801"/>
    </source>
</evidence>
<evidence type="ECO:0000259" key="2">
    <source>
        <dbReference type="Pfam" id="PF12697"/>
    </source>
</evidence>
<dbReference type="EMBL" id="JFKC01000004">
    <property type="protein sequence ID" value="OSQ51587.1"/>
    <property type="molecule type" value="Genomic_DNA"/>
</dbReference>
<dbReference type="OrthoDB" id="9804723at2"/>
<reference evidence="3 4" key="1">
    <citation type="submission" date="2014-03" db="EMBL/GenBank/DDBJ databases">
        <title>The draft genome sequence of Marivita geojedonensis KCTC 23882.</title>
        <authorList>
            <person name="Lai Q."/>
            <person name="Shao Z."/>
        </authorList>
    </citation>
    <scope>NUCLEOTIDE SEQUENCE [LARGE SCALE GENOMIC DNA]</scope>
    <source>
        <strain evidence="3 4">DPG-138</strain>
    </source>
</reference>
<sequence>MIWTTRPRSEFGSLRAIKTGQGPLVLLIHGVGLRAEAWAAQIDALSLQYHTVAVDMPGHGQSPSLQGRPGLSDYTDAIADGLDTPALVIGHSMGAMIALDLAIRHTHLVRGVAVLNAIYQRDQAASDAVKARANSLDGVTVADPSGPLDRWFGDTPSSERTACRAWLTDVDPAAYRLAYTVFAHENGPDPAALAAMSCPALFLTGRDEPNSTPAMSEAMADIAPKGRAQIVETAAHMMPMTHADEVNGALLRFAQEVRL</sequence>
<protein>
    <submittedName>
        <fullName evidence="3">Alpha/beta hydrolase</fullName>
    </submittedName>
</protein>
<dbReference type="InterPro" id="IPR050266">
    <property type="entry name" value="AB_hydrolase_sf"/>
</dbReference>
<organism evidence="3 4">
    <name type="scientific">Marivita geojedonensis</name>
    <dbReference type="NCBI Taxonomy" id="1123756"/>
    <lineage>
        <taxon>Bacteria</taxon>
        <taxon>Pseudomonadati</taxon>
        <taxon>Pseudomonadota</taxon>
        <taxon>Alphaproteobacteria</taxon>
        <taxon>Rhodobacterales</taxon>
        <taxon>Roseobacteraceae</taxon>
        <taxon>Marivita</taxon>
    </lineage>
</organism>
<dbReference type="InterPro" id="IPR000073">
    <property type="entry name" value="AB_hydrolase_1"/>
</dbReference>
<name>A0A1X4NMG1_9RHOB</name>
<dbReference type="InterPro" id="IPR029058">
    <property type="entry name" value="AB_hydrolase_fold"/>
</dbReference>
<dbReference type="PANTHER" id="PTHR43798:SF31">
    <property type="entry name" value="AB HYDROLASE SUPERFAMILY PROTEIN YCLE"/>
    <property type="match status" value="1"/>
</dbReference>
<feature type="domain" description="AB hydrolase-1" evidence="2">
    <location>
        <begin position="25"/>
        <end position="247"/>
    </location>
</feature>
<keyword evidence="1 3" id="KW-0378">Hydrolase</keyword>
<dbReference type="AlphaFoldDB" id="A0A1X4NMG1"/>
<evidence type="ECO:0000313" key="4">
    <source>
        <dbReference type="Proteomes" id="UP000193926"/>
    </source>
</evidence>
<accession>A0A1X4NMG1</accession>
<dbReference type="Proteomes" id="UP000193926">
    <property type="component" value="Unassembled WGS sequence"/>
</dbReference>
<dbReference type="GO" id="GO:0016020">
    <property type="term" value="C:membrane"/>
    <property type="evidence" value="ECO:0007669"/>
    <property type="project" value="TreeGrafter"/>
</dbReference>
<proteinExistence type="predicted"/>
<dbReference type="Pfam" id="PF12697">
    <property type="entry name" value="Abhydrolase_6"/>
    <property type="match status" value="1"/>
</dbReference>
<keyword evidence="4" id="KW-1185">Reference proteome</keyword>
<dbReference type="Gene3D" id="3.40.50.1820">
    <property type="entry name" value="alpha/beta hydrolase"/>
    <property type="match status" value="1"/>
</dbReference>
<dbReference type="PANTHER" id="PTHR43798">
    <property type="entry name" value="MONOACYLGLYCEROL LIPASE"/>
    <property type="match status" value="1"/>
</dbReference>